<sequence>MAIDSASSPIPKMPPAAGSDLSTVMPDEQTPLLDGGKSMEAATAGLGLSQAGASSSGSKHRMPRAVAHRGYKAAAPENSMLAFRAAVEAGAHAVETDLHLSKDGVVVLSHDATLKRCFGVDAKVRDCEWVFLSTLRTTQEPAEPMVRLLDLLEYLNEDERVDVGVLLDIKTDDDAAELMQKTAETIASVPGIRPWSERILPCCWTTEYVKLTQSLLPNFPIAHVGVSTEYARALADNISGLRISLLAHALATPVVGKRFVRRMRRTGHPVYAWTVNDEDWMRWAIGARLDGVITDDPKLFLDVCRRVAAEEEDAAGGGKKEGSGGGNGGEVVTPVRRRARMTAVPGRLFNWARYLFFLTVVSVIYFARWGLPSRQVPKVLGS</sequence>
<comment type="caution">
    <text evidence="1">The sequence shown here is derived from an EMBL/GenBank/DDBJ whole genome shotgun (WGS) entry which is preliminary data.</text>
</comment>
<proteinExistence type="predicted"/>
<gene>
    <name evidence="1" type="ORF">F4821DRAFT_225213</name>
</gene>
<dbReference type="Proteomes" id="UP001497680">
    <property type="component" value="Unassembled WGS sequence"/>
</dbReference>
<evidence type="ECO:0000313" key="2">
    <source>
        <dbReference type="Proteomes" id="UP001497680"/>
    </source>
</evidence>
<name>A0ACC0DHK0_9PEZI</name>
<protein>
    <submittedName>
        <fullName evidence="1">PLC-like phosphodiesterase</fullName>
    </submittedName>
</protein>
<dbReference type="EMBL" id="MU394284">
    <property type="protein sequence ID" value="KAI6092250.1"/>
    <property type="molecule type" value="Genomic_DNA"/>
</dbReference>
<organism evidence="1 2">
    <name type="scientific">Hypoxylon rubiginosum</name>
    <dbReference type="NCBI Taxonomy" id="110542"/>
    <lineage>
        <taxon>Eukaryota</taxon>
        <taxon>Fungi</taxon>
        <taxon>Dikarya</taxon>
        <taxon>Ascomycota</taxon>
        <taxon>Pezizomycotina</taxon>
        <taxon>Sordariomycetes</taxon>
        <taxon>Xylariomycetidae</taxon>
        <taxon>Xylariales</taxon>
        <taxon>Hypoxylaceae</taxon>
        <taxon>Hypoxylon</taxon>
    </lineage>
</organism>
<keyword evidence="2" id="KW-1185">Reference proteome</keyword>
<accession>A0ACC0DHK0</accession>
<reference evidence="1 2" key="1">
    <citation type="journal article" date="2022" name="New Phytol.">
        <title>Ecological generalism drives hyperdiversity of secondary metabolite gene clusters in xylarialean endophytes.</title>
        <authorList>
            <person name="Franco M.E.E."/>
            <person name="Wisecaver J.H."/>
            <person name="Arnold A.E."/>
            <person name="Ju Y.M."/>
            <person name="Slot J.C."/>
            <person name="Ahrendt S."/>
            <person name="Moore L.P."/>
            <person name="Eastman K.E."/>
            <person name="Scott K."/>
            <person name="Konkel Z."/>
            <person name="Mondo S.J."/>
            <person name="Kuo A."/>
            <person name="Hayes R.D."/>
            <person name="Haridas S."/>
            <person name="Andreopoulos B."/>
            <person name="Riley R."/>
            <person name="LaButti K."/>
            <person name="Pangilinan J."/>
            <person name="Lipzen A."/>
            <person name="Amirebrahimi M."/>
            <person name="Yan J."/>
            <person name="Adam C."/>
            <person name="Keymanesh K."/>
            <person name="Ng V."/>
            <person name="Louie K."/>
            <person name="Northen T."/>
            <person name="Drula E."/>
            <person name="Henrissat B."/>
            <person name="Hsieh H.M."/>
            <person name="Youens-Clark K."/>
            <person name="Lutzoni F."/>
            <person name="Miadlikowska J."/>
            <person name="Eastwood D.C."/>
            <person name="Hamelin R.C."/>
            <person name="Grigoriev I.V."/>
            <person name="U'Ren J.M."/>
        </authorList>
    </citation>
    <scope>NUCLEOTIDE SEQUENCE [LARGE SCALE GENOMIC DNA]</scope>
    <source>
        <strain evidence="1 2">ER1909</strain>
    </source>
</reference>
<evidence type="ECO:0000313" key="1">
    <source>
        <dbReference type="EMBL" id="KAI6092250.1"/>
    </source>
</evidence>